<proteinExistence type="predicted"/>
<feature type="non-terminal residue" evidence="1">
    <location>
        <position position="1"/>
    </location>
</feature>
<organism evidence="1 2">
    <name type="scientific">Gigaspora margarita</name>
    <dbReference type="NCBI Taxonomy" id="4874"/>
    <lineage>
        <taxon>Eukaryota</taxon>
        <taxon>Fungi</taxon>
        <taxon>Fungi incertae sedis</taxon>
        <taxon>Mucoromycota</taxon>
        <taxon>Glomeromycotina</taxon>
        <taxon>Glomeromycetes</taxon>
        <taxon>Diversisporales</taxon>
        <taxon>Gigasporaceae</taxon>
        <taxon>Gigaspora</taxon>
    </lineage>
</organism>
<keyword evidence="2" id="KW-1185">Reference proteome</keyword>
<accession>A0ABN7XGG4</accession>
<feature type="non-terminal residue" evidence="1">
    <location>
        <position position="45"/>
    </location>
</feature>
<evidence type="ECO:0000313" key="2">
    <source>
        <dbReference type="Proteomes" id="UP000789901"/>
    </source>
</evidence>
<sequence>STSSSTKQVLLTMSAARTKMIVNSEKLTSIGTQNQNGIHSQNGGS</sequence>
<protein>
    <submittedName>
        <fullName evidence="1">25311_t:CDS:1</fullName>
    </submittedName>
</protein>
<comment type="caution">
    <text evidence="1">The sequence shown here is derived from an EMBL/GenBank/DDBJ whole genome shotgun (WGS) entry which is preliminary data.</text>
</comment>
<name>A0ABN7XGG4_GIGMA</name>
<dbReference type="EMBL" id="CAJVQB010136482">
    <property type="protein sequence ID" value="CAG8854342.1"/>
    <property type="molecule type" value="Genomic_DNA"/>
</dbReference>
<gene>
    <name evidence="1" type="ORF">GMARGA_LOCUS43163</name>
</gene>
<evidence type="ECO:0000313" key="1">
    <source>
        <dbReference type="EMBL" id="CAG8854342.1"/>
    </source>
</evidence>
<reference evidence="1 2" key="1">
    <citation type="submission" date="2021-06" db="EMBL/GenBank/DDBJ databases">
        <authorList>
            <person name="Kallberg Y."/>
            <person name="Tangrot J."/>
            <person name="Rosling A."/>
        </authorList>
    </citation>
    <scope>NUCLEOTIDE SEQUENCE [LARGE SCALE GENOMIC DNA]</scope>
    <source>
        <strain evidence="1 2">120-4 pot B 10/14</strain>
    </source>
</reference>
<dbReference type="Proteomes" id="UP000789901">
    <property type="component" value="Unassembled WGS sequence"/>
</dbReference>